<dbReference type="EMBL" id="HBUF01540339">
    <property type="protein sequence ID" value="CAG6754824.1"/>
    <property type="molecule type" value="Transcribed_RNA"/>
</dbReference>
<dbReference type="AlphaFoldDB" id="A0A8D8ZWW3"/>
<name>A0A8D8ZWW3_9HEMI</name>
<sequence>MPKIRMNSDLNNMKKNGSTIGMHCKVHTSPIGQSGWIQEETMTTSTSNPSTLRSTTSVTIPCRALVIPAPTYTISNYPTEKLPPLSLSMRALTLARGARSISSACWTVLSWNMWRELPGAM</sequence>
<organism evidence="1">
    <name type="scientific">Cacopsylla melanoneura</name>
    <dbReference type="NCBI Taxonomy" id="428564"/>
    <lineage>
        <taxon>Eukaryota</taxon>
        <taxon>Metazoa</taxon>
        <taxon>Ecdysozoa</taxon>
        <taxon>Arthropoda</taxon>
        <taxon>Hexapoda</taxon>
        <taxon>Insecta</taxon>
        <taxon>Pterygota</taxon>
        <taxon>Neoptera</taxon>
        <taxon>Paraneoptera</taxon>
        <taxon>Hemiptera</taxon>
        <taxon>Sternorrhyncha</taxon>
        <taxon>Psylloidea</taxon>
        <taxon>Psyllidae</taxon>
        <taxon>Psyllinae</taxon>
        <taxon>Cacopsylla</taxon>
    </lineage>
</organism>
<proteinExistence type="predicted"/>
<evidence type="ECO:0000313" key="1">
    <source>
        <dbReference type="EMBL" id="CAG6754824.1"/>
    </source>
</evidence>
<protein>
    <submittedName>
        <fullName evidence="1">Uncharacterized protein</fullName>
    </submittedName>
</protein>
<accession>A0A8D8ZWW3</accession>
<reference evidence="1" key="1">
    <citation type="submission" date="2021-05" db="EMBL/GenBank/DDBJ databases">
        <authorList>
            <person name="Alioto T."/>
            <person name="Alioto T."/>
            <person name="Gomez Garrido J."/>
        </authorList>
    </citation>
    <scope>NUCLEOTIDE SEQUENCE</scope>
</reference>
<dbReference type="EMBL" id="HBUF01540340">
    <property type="protein sequence ID" value="CAG6754826.1"/>
    <property type="molecule type" value="Transcribed_RNA"/>
</dbReference>